<dbReference type="InterPro" id="IPR036291">
    <property type="entry name" value="NAD(P)-bd_dom_sf"/>
</dbReference>
<dbReference type="InterPro" id="IPR000566">
    <property type="entry name" value="Lipocln_cytosolic_FA-bd_dom"/>
</dbReference>
<dbReference type="InterPro" id="IPR012674">
    <property type="entry name" value="Calycin"/>
</dbReference>
<dbReference type="Pfam" id="PF08212">
    <property type="entry name" value="Lipocalin_2"/>
    <property type="match status" value="1"/>
</dbReference>
<feature type="domain" description="Lipocalin/cytosolic fatty-acid binding" evidence="1">
    <location>
        <begin position="429"/>
        <end position="489"/>
    </location>
</feature>
<gene>
    <name evidence="2" type="ORF">CCMP2556_LOCUS13110</name>
</gene>
<dbReference type="SUPFAM" id="SSF50814">
    <property type="entry name" value="Lipocalins"/>
    <property type="match status" value="1"/>
</dbReference>
<dbReference type="PANTHER" id="PTHR44656">
    <property type="entry name" value="DEHYDROGENASE/REDUCTASE SDR FAMILY MEMBER 12"/>
    <property type="match status" value="1"/>
</dbReference>
<dbReference type="Gene3D" id="2.40.128.20">
    <property type="match status" value="1"/>
</dbReference>
<dbReference type="Pfam" id="PF00106">
    <property type="entry name" value="adh_short"/>
    <property type="match status" value="1"/>
</dbReference>
<organism evidence="2 3">
    <name type="scientific">Durusdinium trenchii</name>
    <dbReference type="NCBI Taxonomy" id="1381693"/>
    <lineage>
        <taxon>Eukaryota</taxon>
        <taxon>Sar</taxon>
        <taxon>Alveolata</taxon>
        <taxon>Dinophyceae</taxon>
        <taxon>Suessiales</taxon>
        <taxon>Symbiodiniaceae</taxon>
        <taxon>Durusdinium</taxon>
    </lineage>
</organism>
<dbReference type="PANTHER" id="PTHR44656:SF7">
    <property type="entry name" value="DEHYDROGENASE_REDUCTASE SDR FAMILY MEMBER 12"/>
    <property type="match status" value="1"/>
</dbReference>
<sequence length="511" mass="58123">MSFASFAALAQPYLYGRQHFTLEGLERHQAETRSPDYLIRTFKPRLAGRAYFITGTDVVMREVARFLLECGARVWMVCQSETDLHEVQKTLFFKAGEDAEALHLLQGDLALDADVRRCWDEFVAQSERLDGLILGEKRFRAERCITEEMVEETFAANVLFGTFLLSSLALPLLESTRGSRWIAVSSWEMYGVALPSLSTLTAAGEDYNGLLNFAYQKRAQVLLCEYWAKLYKVLMLSCHLGWVDNELCNDMYQDSEVLMEPKRDWWSAAEGLLWLCVSRPRNLESGGFYLDKILQPKHLAGPFFTEGEATKNSIAECKALVLHLEEWTVGHRPLMRKGAGEAVAEENGLDLERILGRWYVIWCIGANLEEGETNLVREYGWDATESFILARSLGRRGDRRFISEERLVPLGRSTWCRKPLLGLPSGSCPDYVLLYCAEHVKAVILGTSDGQSLWLMSRQHWLEGEVLQKMRDHLEKSGYDASRLTKVPQEWVAPPGGRVTRRGASRAWTAR</sequence>
<evidence type="ECO:0000313" key="2">
    <source>
        <dbReference type="EMBL" id="CAK9018064.1"/>
    </source>
</evidence>
<name>A0ABP0JUS1_9DINO</name>
<dbReference type="SUPFAM" id="SSF51735">
    <property type="entry name" value="NAD(P)-binding Rossmann-fold domains"/>
    <property type="match status" value="1"/>
</dbReference>
<dbReference type="InterPro" id="IPR002347">
    <property type="entry name" value="SDR_fam"/>
</dbReference>
<accession>A0ABP0JUS1</accession>
<keyword evidence="3" id="KW-1185">Reference proteome</keyword>
<dbReference type="InterPro" id="IPR052992">
    <property type="entry name" value="SDR_member_12"/>
</dbReference>
<reference evidence="2 3" key="1">
    <citation type="submission" date="2024-02" db="EMBL/GenBank/DDBJ databases">
        <authorList>
            <person name="Chen Y."/>
            <person name="Shah S."/>
            <person name="Dougan E. K."/>
            <person name="Thang M."/>
            <person name="Chan C."/>
        </authorList>
    </citation>
    <scope>NUCLEOTIDE SEQUENCE [LARGE SCALE GENOMIC DNA]</scope>
</reference>
<comment type="caution">
    <text evidence="2">The sequence shown here is derived from an EMBL/GenBank/DDBJ whole genome shotgun (WGS) entry which is preliminary data.</text>
</comment>
<protein>
    <recommendedName>
        <fullName evidence="1">Lipocalin/cytosolic fatty-acid binding domain-containing protein</fullName>
    </recommendedName>
</protein>
<dbReference type="EMBL" id="CAXAMN010006557">
    <property type="protein sequence ID" value="CAK9018064.1"/>
    <property type="molecule type" value="Genomic_DNA"/>
</dbReference>
<dbReference type="Proteomes" id="UP001642484">
    <property type="component" value="Unassembled WGS sequence"/>
</dbReference>
<evidence type="ECO:0000259" key="1">
    <source>
        <dbReference type="Pfam" id="PF08212"/>
    </source>
</evidence>
<dbReference type="Gene3D" id="3.40.50.720">
    <property type="entry name" value="NAD(P)-binding Rossmann-like Domain"/>
    <property type="match status" value="1"/>
</dbReference>
<proteinExistence type="predicted"/>
<evidence type="ECO:0000313" key="3">
    <source>
        <dbReference type="Proteomes" id="UP001642484"/>
    </source>
</evidence>